<dbReference type="Proteomes" id="UP000823749">
    <property type="component" value="Chromosome 7"/>
</dbReference>
<accession>A0AAV6JGY8</accession>
<dbReference type="AlphaFoldDB" id="A0AAV6JGY8"/>
<dbReference type="PANTHER" id="PTHR46128:SF329">
    <property type="entry name" value="MITOCHONDRIAL GROUP I INTRON SPLICING FACTOR DMR1"/>
    <property type="match status" value="1"/>
</dbReference>
<name>A0AAV6JGY8_9ERIC</name>
<dbReference type="PROSITE" id="PS51375">
    <property type="entry name" value="PPR"/>
    <property type="match status" value="1"/>
</dbReference>
<sequence length="130" mass="15204">MFVFQRMKEFSGCEPGIRSYNCLFNAFVVGNQWDRAELFFKHQEKMGVSPNLETYNVLVKISCKKLRFSEARELLEWMWGLKPERFLGCVEEYFTHPLYANSFGRFKVLTIESILDLAPLSSVGDRAFLI</sequence>
<dbReference type="InterPro" id="IPR011990">
    <property type="entry name" value="TPR-like_helical_dom_sf"/>
</dbReference>
<dbReference type="PANTHER" id="PTHR46128">
    <property type="entry name" value="MITOCHONDRIAL GROUP I INTRON SPLICING FACTOR CCM1"/>
    <property type="match status" value="1"/>
</dbReference>
<dbReference type="NCBIfam" id="TIGR00756">
    <property type="entry name" value="PPR"/>
    <property type="match status" value="1"/>
</dbReference>
<proteinExistence type="inferred from homology"/>
<evidence type="ECO:0000313" key="5">
    <source>
        <dbReference type="Proteomes" id="UP000823749"/>
    </source>
</evidence>
<reference evidence="4" key="1">
    <citation type="submission" date="2020-08" db="EMBL/GenBank/DDBJ databases">
        <title>Plant Genome Project.</title>
        <authorList>
            <person name="Zhang R.-G."/>
        </authorList>
    </citation>
    <scope>NUCLEOTIDE SEQUENCE</scope>
    <source>
        <strain evidence="4">WSP0</strain>
        <tissue evidence="4">Leaf</tissue>
    </source>
</reference>
<evidence type="ECO:0000256" key="1">
    <source>
        <dbReference type="ARBA" id="ARBA00007626"/>
    </source>
</evidence>
<comment type="similarity">
    <text evidence="1">Belongs to the PPR family. P subfamily.</text>
</comment>
<gene>
    <name evidence="4" type="ORF">RHGRI_020563</name>
</gene>
<evidence type="ECO:0000313" key="4">
    <source>
        <dbReference type="EMBL" id="KAG5540372.1"/>
    </source>
</evidence>
<comment type="caution">
    <text evidence="4">The sequence shown here is derived from an EMBL/GenBank/DDBJ whole genome shotgun (WGS) entry which is preliminary data.</text>
</comment>
<protein>
    <recommendedName>
        <fullName evidence="6">Pentatricopeptide repeat-containing protein</fullName>
    </recommendedName>
</protein>
<dbReference type="Pfam" id="PF13041">
    <property type="entry name" value="PPR_2"/>
    <property type="match status" value="1"/>
</dbReference>
<organism evidence="4 5">
    <name type="scientific">Rhododendron griersonianum</name>
    <dbReference type="NCBI Taxonomy" id="479676"/>
    <lineage>
        <taxon>Eukaryota</taxon>
        <taxon>Viridiplantae</taxon>
        <taxon>Streptophyta</taxon>
        <taxon>Embryophyta</taxon>
        <taxon>Tracheophyta</taxon>
        <taxon>Spermatophyta</taxon>
        <taxon>Magnoliopsida</taxon>
        <taxon>eudicotyledons</taxon>
        <taxon>Gunneridae</taxon>
        <taxon>Pentapetalae</taxon>
        <taxon>asterids</taxon>
        <taxon>Ericales</taxon>
        <taxon>Ericaceae</taxon>
        <taxon>Ericoideae</taxon>
        <taxon>Rhodoreae</taxon>
        <taxon>Rhododendron</taxon>
    </lineage>
</organism>
<keyword evidence="5" id="KW-1185">Reference proteome</keyword>
<evidence type="ECO:0000256" key="3">
    <source>
        <dbReference type="PROSITE-ProRule" id="PRU00708"/>
    </source>
</evidence>
<dbReference type="InterPro" id="IPR050872">
    <property type="entry name" value="PPR_P_subfamily"/>
</dbReference>
<evidence type="ECO:0008006" key="6">
    <source>
        <dbReference type="Google" id="ProtNLM"/>
    </source>
</evidence>
<keyword evidence="2" id="KW-0677">Repeat</keyword>
<dbReference type="InterPro" id="IPR002885">
    <property type="entry name" value="PPR_rpt"/>
</dbReference>
<evidence type="ECO:0000256" key="2">
    <source>
        <dbReference type="ARBA" id="ARBA00022737"/>
    </source>
</evidence>
<dbReference type="Gene3D" id="1.25.40.10">
    <property type="entry name" value="Tetratricopeptide repeat domain"/>
    <property type="match status" value="1"/>
</dbReference>
<feature type="repeat" description="PPR" evidence="3">
    <location>
        <begin position="16"/>
        <end position="50"/>
    </location>
</feature>
<dbReference type="EMBL" id="JACTNZ010000007">
    <property type="protein sequence ID" value="KAG5540372.1"/>
    <property type="molecule type" value="Genomic_DNA"/>
</dbReference>